<evidence type="ECO:0000313" key="2">
    <source>
        <dbReference type="Proteomes" id="UP000464674"/>
    </source>
</evidence>
<proteinExistence type="predicted"/>
<reference evidence="1 2" key="1">
    <citation type="journal article" date="2020" name="Carbohydr. Polym.">
        <title>Characterization and optimization of production of bacterial cellulose from strain CGMCC 17276 based on whole-genome analysis.</title>
        <authorList>
            <person name="Lu T."/>
            <person name="Gao H."/>
            <person name="Liao B."/>
            <person name="Wu J."/>
            <person name="Zhang W."/>
            <person name="Huang J."/>
            <person name="Liu M."/>
            <person name="Huang J."/>
            <person name="Chang Z."/>
            <person name="Jin M."/>
            <person name="Yi Z."/>
            <person name="Jiang D."/>
        </authorList>
    </citation>
    <scope>NUCLEOTIDE SEQUENCE [LARGE SCALE GENOMIC DNA]</scope>
    <source>
        <strain evidence="1 2">CGMCC 17276</strain>
    </source>
</reference>
<protein>
    <submittedName>
        <fullName evidence="1">Uncharacterized protein</fullName>
    </submittedName>
</protein>
<evidence type="ECO:0000313" key="1">
    <source>
        <dbReference type="EMBL" id="QHC35301.1"/>
    </source>
</evidence>
<organism evidence="1 2">
    <name type="scientific">Komagataeibacter xylinus</name>
    <name type="common">Gluconacetobacter xylinus</name>
    <dbReference type="NCBI Taxonomy" id="28448"/>
    <lineage>
        <taxon>Bacteria</taxon>
        <taxon>Pseudomonadati</taxon>
        <taxon>Pseudomonadota</taxon>
        <taxon>Alphaproteobacteria</taxon>
        <taxon>Acetobacterales</taxon>
        <taxon>Acetobacteraceae</taxon>
        <taxon>Komagataeibacter</taxon>
    </lineage>
</organism>
<dbReference type="AlphaFoldDB" id="A0A857FM53"/>
<name>A0A857FM53_KOMXY</name>
<gene>
    <name evidence="1" type="ORF">FMA36_07150</name>
</gene>
<dbReference type="EMBL" id="CP041348">
    <property type="protein sequence ID" value="QHC35301.1"/>
    <property type="molecule type" value="Genomic_DNA"/>
</dbReference>
<dbReference type="Proteomes" id="UP000464674">
    <property type="component" value="Chromosome"/>
</dbReference>
<sequence>MMVRLPEAGALEGDFLPHVAAGRLNRPFHVRRDGVVAVLPARHRNVPEWSLEETTARKDGR</sequence>
<accession>A0A857FM53</accession>